<evidence type="ECO:0000313" key="2">
    <source>
        <dbReference type="Proteomes" id="UP000784294"/>
    </source>
</evidence>
<dbReference type="OrthoDB" id="308861at2759"/>
<dbReference type="EMBL" id="CAAALY010012622">
    <property type="protein sequence ID" value="VEL11722.1"/>
    <property type="molecule type" value="Genomic_DNA"/>
</dbReference>
<sequence length="165" mass="17614">MVISPDHRVAYVKKAHLVIRMLEIRLGQPVLMQVLNKLLVLARLSAVSNLYCSGESILNLGPICLDQSSSDSSNGLNSIQSQCLTKTTSHTKFSIPPGTDFAHASCPHDLVDREFKTGDTEELARSGKRASVCLVKGPASASLDTGILLSGASPNEDLLSPSITK</sequence>
<dbReference type="AlphaFoldDB" id="A0A3S5A0K1"/>
<dbReference type="Proteomes" id="UP000784294">
    <property type="component" value="Unassembled WGS sequence"/>
</dbReference>
<organism evidence="1 2">
    <name type="scientific">Protopolystoma xenopodis</name>
    <dbReference type="NCBI Taxonomy" id="117903"/>
    <lineage>
        <taxon>Eukaryota</taxon>
        <taxon>Metazoa</taxon>
        <taxon>Spiralia</taxon>
        <taxon>Lophotrochozoa</taxon>
        <taxon>Platyhelminthes</taxon>
        <taxon>Monogenea</taxon>
        <taxon>Polyopisthocotylea</taxon>
        <taxon>Polystomatidea</taxon>
        <taxon>Polystomatidae</taxon>
        <taxon>Protopolystoma</taxon>
    </lineage>
</organism>
<keyword evidence="2" id="KW-1185">Reference proteome</keyword>
<comment type="caution">
    <text evidence="1">The sequence shown here is derived from an EMBL/GenBank/DDBJ whole genome shotgun (WGS) entry which is preliminary data.</text>
</comment>
<gene>
    <name evidence="1" type="ORF">PXEA_LOCUS5162</name>
</gene>
<proteinExistence type="predicted"/>
<evidence type="ECO:0000313" key="1">
    <source>
        <dbReference type="EMBL" id="VEL11722.1"/>
    </source>
</evidence>
<accession>A0A3S5A0K1</accession>
<name>A0A3S5A0K1_9PLAT</name>
<protein>
    <submittedName>
        <fullName evidence="1">Uncharacterized protein</fullName>
    </submittedName>
</protein>
<reference evidence="1" key="1">
    <citation type="submission" date="2018-11" db="EMBL/GenBank/DDBJ databases">
        <authorList>
            <consortium name="Pathogen Informatics"/>
        </authorList>
    </citation>
    <scope>NUCLEOTIDE SEQUENCE</scope>
</reference>